<gene>
    <name evidence="2" type="ORF">RCOM_0205910</name>
</gene>
<proteinExistence type="predicted"/>
<dbReference type="STRING" id="3988.B9SPU0"/>
<evidence type="ECO:0000256" key="1">
    <source>
        <dbReference type="SAM" id="Phobius"/>
    </source>
</evidence>
<sequence length="262" mass="28414">MAVSVRQMSLIVATLGALSFIFGIVVENKRLAAGIPIPGKSGVVCKQICSSLCPLLKFHFLRLLQHVLVYWGISSIFAVMANSHGADSVDSQISSAFVSLDSALFWLLSLMSADNAREGYFDEVESDCKGEHGQPAAGIPIPGKSGVVCKQICSSLCPLLKFHFLRLLQHFLQHFCCYGQQSRSRFSRLANFKVTSSQIARLLGGGAFVSLDSALFWLLSLVSADNAREGYFDEVESDCKGEHGQVLTDEYDDASAHLKGAA</sequence>
<feature type="transmembrane region" description="Helical" evidence="1">
    <location>
        <begin position="6"/>
        <end position="26"/>
    </location>
</feature>
<evidence type="ECO:0000313" key="2">
    <source>
        <dbReference type="EMBL" id="EEF34421.1"/>
    </source>
</evidence>
<accession>B9SPU0</accession>
<dbReference type="Proteomes" id="UP000008311">
    <property type="component" value="Unassembled WGS sequence"/>
</dbReference>
<keyword evidence="1" id="KW-1133">Transmembrane helix</keyword>
<dbReference type="EMBL" id="EQ974072">
    <property type="protein sequence ID" value="EEF34421.1"/>
    <property type="molecule type" value="Genomic_DNA"/>
</dbReference>
<keyword evidence="1" id="KW-0472">Membrane</keyword>
<evidence type="ECO:0000313" key="3">
    <source>
        <dbReference type="Proteomes" id="UP000008311"/>
    </source>
</evidence>
<protein>
    <submittedName>
        <fullName evidence="2">Uncharacterized protein</fullName>
    </submittedName>
</protein>
<name>B9SPU0_RICCO</name>
<dbReference type="InParanoid" id="B9SPU0"/>
<reference evidence="3" key="1">
    <citation type="journal article" date="2010" name="Nat. Biotechnol.">
        <title>Draft genome sequence of the oilseed species Ricinus communis.</title>
        <authorList>
            <person name="Chan A.P."/>
            <person name="Crabtree J."/>
            <person name="Zhao Q."/>
            <person name="Lorenzi H."/>
            <person name="Orvis J."/>
            <person name="Puiu D."/>
            <person name="Melake-Berhan A."/>
            <person name="Jones K.M."/>
            <person name="Redman J."/>
            <person name="Chen G."/>
            <person name="Cahoon E.B."/>
            <person name="Gedil M."/>
            <person name="Stanke M."/>
            <person name="Haas B.J."/>
            <person name="Wortman J.R."/>
            <person name="Fraser-Liggett C.M."/>
            <person name="Ravel J."/>
            <person name="Rabinowicz P.D."/>
        </authorList>
    </citation>
    <scope>NUCLEOTIDE SEQUENCE [LARGE SCALE GENOMIC DNA]</scope>
    <source>
        <strain evidence="3">cv. Hale</strain>
    </source>
</reference>
<keyword evidence="1" id="KW-0812">Transmembrane</keyword>
<dbReference type="AlphaFoldDB" id="B9SPU0"/>
<keyword evidence="3" id="KW-1185">Reference proteome</keyword>
<organism evidence="2 3">
    <name type="scientific">Ricinus communis</name>
    <name type="common">Castor bean</name>
    <dbReference type="NCBI Taxonomy" id="3988"/>
    <lineage>
        <taxon>Eukaryota</taxon>
        <taxon>Viridiplantae</taxon>
        <taxon>Streptophyta</taxon>
        <taxon>Embryophyta</taxon>
        <taxon>Tracheophyta</taxon>
        <taxon>Spermatophyta</taxon>
        <taxon>Magnoliopsida</taxon>
        <taxon>eudicotyledons</taxon>
        <taxon>Gunneridae</taxon>
        <taxon>Pentapetalae</taxon>
        <taxon>rosids</taxon>
        <taxon>fabids</taxon>
        <taxon>Malpighiales</taxon>
        <taxon>Euphorbiaceae</taxon>
        <taxon>Acalyphoideae</taxon>
        <taxon>Acalypheae</taxon>
        <taxon>Ricinus</taxon>
    </lineage>
</organism>